<dbReference type="Proteomes" id="UP000234503">
    <property type="component" value="Unassembled WGS sequence"/>
</dbReference>
<dbReference type="PROSITE" id="PS50893">
    <property type="entry name" value="ABC_TRANSPORTER_2"/>
    <property type="match status" value="2"/>
</dbReference>
<dbReference type="InterPro" id="IPR003439">
    <property type="entry name" value="ABC_transporter-like_ATP-bd"/>
</dbReference>
<keyword evidence="12" id="KW-1185">Reference proteome</keyword>
<dbReference type="CDD" id="cd03216">
    <property type="entry name" value="ABC_Carb_Monos_I"/>
    <property type="match status" value="1"/>
</dbReference>
<dbReference type="PANTHER" id="PTHR43790:SF3">
    <property type="entry name" value="D-ALLOSE IMPORT ATP-BINDING PROTEIN ALSA-RELATED"/>
    <property type="match status" value="1"/>
</dbReference>
<dbReference type="Gene3D" id="3.40.50.300">
    <property type="entry name" value="P-loop containing nucleotide triphosphate hydrolases"/>
    <property type="match status" value="2"/>
</dbReference>
<dbReference type="PROSITE" id="PS00211">
    <property type="entry name" value="ABC_TRANSPORTER_1"/>
    <property type="match status" value="1"/>
</dbReference>
<evidence type="ECO:0000313" key="11">
    <source>
        <dbReference type="EMBL" id="PLR39242.1"/>
    </source>
</evidence>
<feature type="domain" description="ABC transporter" evidence="10">
    <location>
        <begin position="256"/>
        <end position="498"/>
    </location>
</feature>
<proteinExistence type="predicted"/>
<evidence type="ECO:0000256" key="4">
    <source>
        <dbReference type="ARBA" id="ARBA00022597"/>
    </source>
</evidence>
<dbReference type="PANTHER" id="PTHR43790">
    <property type="entry name" value="CARBOHYDRATE TRANSPORT ATP-BINDING PROTEIN MG119-RELATED"/>
    <property type="match status" value="1"/>
</dbReference>
<comment type="subcellular location">
    <subcellularLocation>
        <location evidence="1">Cell inner membrane</location>
        <topology evidence="1">Peripheral membrane protein</topology>
    </subcellularLocation>
</comment>
<comment type="caution">
    <text evidence="11">The sequence shown here is derived from an EMBL/GenBank/DDBJ whole genome shotgun (WGS) entry which is preliminary data.</text>
</comment>
<sequence length="505" mass="54579">MAVTPILEMQHISRRFGQFYALKDVSLTVYPGEVHALMGENGAGKSTLMKILAGAYTASSGEILIDGRPHPIRGPKDALAAGITLIYQEINLAPNLTVAENIFLGSELHRGGLVRRGQMAEEAQRVIDRLGARFRATDRVMTLSIAEQQQVEIARALHRNSRILVMDEPTAALSSRETDHLFGLIKRLRGEGMAIIYISHRMAEIYALSDRVSVLRDGQYVGSLTRDNLNATELVRMMVGRPLSDLFNKEALESKVGAVRLAVEALTDGEKVHPCTLNVRAGEIVGLAGLVGAGRSELASLIFGVHPATGGQILIDGKPVTIRSPREAIALGIGFLTENRKEQGLFLELAAHENIVMATLGRDAHYGMINRGKGREIAGEAIKTLNIRVPHAQVRAGGLSGGNQQKLLISRWVAIGPRILLLDEPTRGVDVGAKSEIYRMMNQMAQQGVAILMISSELPEIVGMSDRVYVMREGALAGELAGSDISQENIMTLATGVALPQETSS</sequence>
<dbReference type="FunFam" id="3.40.50.300:FF:000127">
    <property type="entry name" value="Ribose import ATP-binding protein RbsA"/>
    <property type="match status" value="1"/>
</dbReference>
<keyword evidence="6" id="KW-0547">Nucleotide-binding</keyword>
<keyword evidence="9" id="KW-0472">Membrane</keyword>
<protein>
    <submittedName>
        <fullName evidence="11">D-xylose ABC transporter ATP-binding protein</fullName>
    </submittedName>
</protein>
<evidence type="ECO:0000256" key="2">
    <source>
        <dbReference type="ARBA" id="ARBA00022448"/>
    </source>
</evidence>
<organism evidence="11 12">
    <name type="scientific">Chimaeribacter coloradensis</name>
    <dbReference type="NCBI Taxonomy" id="2060068"/>
    <lineage>
        <taxon>Bacteria</taxon>
        <taxon>Pseudomonadati</taxon>
        <taxon>Pseudomonadota</taxon>
        <taxon>Gammaproteobacteria</taxon>
        <taxon>Enterobacterales</taxon>
        <taxon>Yersiniaceae</taxon>
        <taxon>Chimaeribacter</taxon>
    </lineage>
</organism>
<keyword evidence="7 11" id="KW-0067">ATP-binding</keyword>
<evidence type="ECO:0000256" key="6">
    <source>
        <dbReference type="ARBA" id="ARBA00022741"/>
    </source>
</evidence>
<keyword evidence="3" id="KW-1003">Cell membrane</keyword>
<dbReference type="EMBL" id="PJZH01000002">
    <property type="protein sequence ID" value="PLR39242.1"/>
    <property type="molecule type" value="Genomic_DNA"/>
</dbReference>
<dbReference type="GO" id="GO:0016887">
    <property type="term" value="F:ATP hydrolysis activity"/>
    <property type="evidence" value="ECO:0007669"/>
    <property type="project" value="InterPro"/>
</dbReference>
<dbReference type="AlphaFoldDB" id="A0A2N5EAS7"/>
<evidence type="ECO:0000256" key="8">
    <source>
        <dbReference type="ARBA" id="ARBA00022967"/>
    </source>
</evidence>
<accession>A0A2N5EAS7</accession>
<keyword evidence="5" id="KW-0677">Repeat</keyword>
<dbReference type="InterPro" id="IPR017871">
    <property type="entry name" value="ABC_transporter-like_CS"/>
</dbReference>
<dbReference type="RefSeq" id="WP_101822519.1">
    <property type="nucleotide sequence ID" value="NZ_PJZH01000002.1"/>
</dbReference>
<evidence type="ECO:0000256" key="9">
    <source>
        <dbReference type="ARBA" id="ARBA00023136"/>
    </source>
</evidence>
<keyword evidence="4" id="KW-0762">Sugar transport</keyword>
<dbReference type="CDD" id="cd03215">
    <property type="entry name" value="ABC_Carb_Monos_II"/>
    <property type="match status" value="1"/>
</dbReference>
<dbReference type="InterPro" id="IPR050107">
    <property type="entry name" value="ABC_carbohydrate_import_ATPase"/>
</dbReference>
<keyword evidence="8" id="KW-1278">Translocase</keyword>
<evidence type="ECO:0000313" key="12">
    <source>
        <dbReference type="Proteomes" id="UP000234503"/>
    </source>
</evidence>
<feature type="domain" description="ABC transporter" evidence="10">
    <location>
        <begin position="7"/>
        <end position="242"/>
    </location>
</feature>
<dbReference type="GO" id="GO:0005886">
    <property type="term" value="C:plasma membrane"/>
    <property type="evidence" value="ECO:0007669"/>
    <property type="project" value="UniProtKB-SubCell"/>
</dbReference>
<name>A0A2N5EAS7_9GAMM</name>
<dbReference type="SUPFAM" id="SSF52540">
    <property type="entry name" value="P-loop containing nucleoside triphosphate hydrolases"/>
    <property type="match status" value="2"/>
</dbReference>
<keyword evidence="2" id="KW-0813">Transport</keyword>
<evidence type="ECO:0000259" key="10">
    <source>
        <dbReference type="PROSITE" id="PS50893"/>
    </source>
</evidence>
<evidence type="ECO:0000256" key="3">
    <source>
        <dbReference type="ARBA" id="ARBA00022475"/>
    </source>
</evidence>
<dbReference type="SMART" id="SM00382">
    <property type="entry name" value="AAA"/>
    <property type="match status" value="2"/>
</dbReference>
<evidence type="ECO:0000256" key="1">
    <source>
        <dbReference type="ARBA" id="ARBA00004417"/>
    </source>
</evidence>
<dbReference type="GO" id="GO:0005524">
    <property type="term" value="F:ATP binding"/>
    <property type="evidence" value="ECO:0007669"/>
    <property type="project" value="UniProtKB-KW"/>
</dbReference>
<evidence type="ECO:0000256" key="7">
    <source>
        <dbReference type="ARBA" id="ARBA00022840"/>
    </source>
</evidence>
<dbReference type="OrthoDB" id="9776369at2"/>
<dbReference type="InterPro" id="IPR003593">
    <property type="entry name" value="AAA+_ATPase"/>
</dbReference>
<dbReference type="Pfam" id="PF00005">
    <property type="entry name" value="ABC_tran"/>
    <property type="match status" value="2"/>
</dbReference>
<gene>
    <name evidence="11" type="ORF">CYR32_03190</name>
</gene>
<evidence type="ECO:0000256" key="5">
    <source>
        <dbReference type="ARBA" id="ARBA00022737"/>
    </source>
</evidence>
<dbReference type="InterPro" id="IPR027417">
    <property type="entry name" value="P-loop_NTPase"/>
</dbReference>
<reference evidence="11 12" key="1">
    <citation type="submission" date="2017-12" db="EMBL/GenBank/DDBJ databases">
        <title>Characterization of six clinical isolates of Enterochimera gen. nov., a novel genus of the Yersiniaciae family and the three species Enterochimera arupensis sp. nov., Enterochimera coloradensis sp. nov, and Enterochimera californica sp. nov.</title>
        <authorList>
            <person name="Rossi A."/>
            <person name="Fisher M."/>
        </authorList>
    </citation>
    <scope>NUCLEOTIDE SEQUENCE [LARGE SCALE GENOMIC DNA]</scope>
    <source>
        <strain evidence="12">2016-Iso4</strain>
    </source>
</reference>